<feature type="compositionally biased region" description="Low complexity" evidence="1">
    <location>
        <begin position="86"/>
        <end position="96"/>
    </location>
</feature>
<comment type="caution">
    <text evidence="4">The sequence shown here is derived from an EMBL/GenBank/DDBJ whole genome shotgun (WGS) entry which is preliminary data.</text>
</comment>
<dbReference type="Pfam" id="PF00646">
    <property type="entry name" value="F-box"/>
    <property type="match status" value="1"/>
</dbReference>
<gene>
    <name evidence="4" type="ORF">RDB_LOCUS42025</name>
</gene>
<feature type="chain" id="PRO_5034149759" description="F-box domain-containing protein" evidence="2">
    <location>
        <begin position="21"/>
        <end position="987"/>
    </location>
</feature>
<evidence type="ECO:0000259" key="3">
    <source>
        <dbReference type="PROSITE" id="PS50181"/>
    </source>
</evidence>
<proteinExistence type="predicted"/>
<accession>A0A8H3ALE5</accession>
<evidence type="ECO:0000256" key="1">
    <source>
        <dbReference type="SAM" id="MobiDB-lite"/>
    </source>
</evidence>
<dbReference type="AlphaFoldDB" id="A0A8H3ALE5"/>
<evidence type="ECO:0000313" key="5">
    <source>
        <dbReference type="Proteomes" id="UP000663888"/>
    </source>
</evidence>
<dbReference type="InterPro" id="IPR001810">
    <property type="entry name" value="F-box_dom"/>
</dbReference>
<name>A0A8H3ALE5_9AGAM</name>
<feature type="region of interest" description="Disordered" evidence="1">
    <location>
        <begin position="288"/>
        <end position="374"/>
    </location>
</feature>
<feature type="signal peptide" evidence="2">
    <location>
        <begin position="1"/>
        <end position="20"/>
    </location>
</feature>
<dbReference type="CDD" id="cd09917">
    <property type="entry name" value="F-box_SF"/>
    <property type="match status" value="1"/>
</dbReference>
<reference evidence="4" key="1">
    <citation type="submission" date="2021-01" db="EMBL/GenBank/DDBJ databases">
        <authorList>
            <person name="Kaushik A."/>
        </authorList>
    </citation>
    <scope>NUCLEOTIDE SEQUENCE</scope>
    <source>
        <strain evidence="4">AG4-R118</strain>
    </source>
</reference>
<feature type="domain" description="F-box" evidence="3">
    <location>
        <begin position="377"/>
        <end position="426"/>
    </location>
</feature>
<dbReference type="Proteomes" id="UP000663888">
    <property type="component" value="Unassembled WGS sequence"/>
</dbReference>
<protein>
    <recommendedName>
        <fullName evidence="3">F-box domain-containing protein</fullName>
    </recommendedName>
</protein>
<evidence type="ECO:0000313" key="4">
    <source>
        <dbReference type="EMBL" id="CAE6435751.1"/>
    </source>
</evidence>
<feature type="region of interest" description="Disordered" evidence="1">
    <location>
        <begin position="58"/>
        <end position="105"/>
    </location>
</feature>
<evidence type="ECO:0000256" key="2">
    <source>
        <dbReference type="SAM" id="SignalP"/>
    </source>
</evidence>
<organism evidence="4 5">
    <name type="scientific">Rhizoctonia solani</name>
    <dbReference type="NCBI Taxonomy" id="456999"/>
    <lineage>
        <taxon>Eukaryota</taxon>
        <taxon>Fungi</taxon>
        <taxon>Dikarya</taxon>
        <taxon>Basidiomycota</taxon>
        <taxon>Agaricomycotina</taxon>
        <taxon>Agaricomycetes</taxon>
        <taxon>Cantharellales</taxon>
        <taxon>Ceratobasidiaceae</taxon>
        <taxon>Rhizoctonia</taxon>
    </lineage>
</organism>
<feature type="compositionally biased region" description="Basic residues" evidence="1">
    <location>
        <begin position="327"/>
        <end position="343"/>
    </location>
</feature>
<dbReference type="SUPFAM" id="SSF81383">
    <property type="entry name" value="F-box domain"/>
    <property type="match status" value="1"/>
</dbReference>
<feature type="compositionally biased region" description="Low complexity" evidence="1">
    <location>
        <begin position="297"/>
        <end position="309"/>
    </location>
</feature>
<dbReference type="PROSITE" id="PS50181">
    <property type="entry name" value="FBOX"/>
    <property type="match status" value="1"/>
</dbReference>
<keyword evidence="2" id="KW-0732">Signal</keyword>
<dbReference type="EMBL" id="CAJMWX010000854">
    <property type="protein sequence ID" value="CAE6435751.1"/>
    <property type="molecule type" value="Genomic_DNA"/>
</dbReference>
<dbReference type="InterPro" id="IPR036047">
    <property type="entry name" value="F-box-like_dom_sf"/>
</dbReference>
<sequence>MRFTLSSFLAIAVAAGSVVARSSERALSMNPPEEFLKHSDSSAVPVSAAEPATNAKRLAQGLPPMRPRNGTPAPRHDTAYPGKGTRIPSAPRSRTSPRPPKKKKCNILVKEAVNGTVFGFVSPFWNRFGEFGPVQPGQEGSLEVSFSYSPDSLSRLNLYALTTNSSAAKYPFMGASVGFISGNDFSAGSFNWAFLTGTTEKPYGPPTELRLNSFGEATSIPVSDESALWTYNPKTDTLTPQWVNTDGSTPTNYFLYANDFNNAFLITGDANAFRSTFGSPFPLITFTCVPPKHTRTRTSSVTTRASVARGRPSQKAEAPGNTSKPSQKSKAKPKPKSKPKATTKVKTEEQEDLEPPRKRVRRSGTKHTSPTGKTHETVLLVNMPVEVLIEVARYVHPLDLIMLSRVNKFLRELFMDKRSALIWRSARENLPGLPPCPDEVSEPQYAAMVFTKRCSVCGSYAPREMNPVLSIRLCARCWVEELVDASKVTDSSLVSVIRGPVPGQSRVWKSWCSYNEARAVKVKLTELTEAGDHEALQQWREERHKLVETRQRNSEPLSIWLVARERQRVRDRNDLKVVHQQEIESRLIKLGWEKGDFVCFDRWRRKQWNSMVYTTKALTDKIWDDLLPRLLGHLKINRDERLERQRFQRQAARRSVLYNWFSATRDLLPAYARATATESAEHAPSAPTQWISYDDRRPEILRQAFPAVSQASEWPEYATLIDNDMSHEQFLADFEEKKPEFQQSIAAWRHELEARLIATLSDDTHPPNFDIPPFTMTFETGESVQPISTLPEDIQKLLRADAIFTTLPLNEYSAPLYYPDSFSRFGADIPKVIYYPKAQEITQALLNALGIPDASYLHLKASGKSFRCGRCPQVMAARRTWQDIINHYLESLRSWKAVTRQRQVQHNKNFVYICTHDIDLENPDRPLVRMATPEGDPAIDHPWTYSKCLLCQSVGLHDRVYSQVIVEHVRDVHLVDEPEAGVHYKEQ</sequence>